<sequence>MGFRVLGCPTKSRSLCGRRAKRVTNNIKSYPEGNATSRTISRRNKLVMENFVSSPLDTVLSSCSFLTNFHKCIVTTNKSSQNSEKAWSPPETEFVKTNFDATISLETGFAGIRPIVRDHEGRYHTG</sequence>
<reference evidence="1" key="2">
    <citation type="journal article" date="2024" name="Plant">
        <title>Genomic evolution and insights into agronomic trait innovations of Sesamum species.</title>
        <authorList>
            <person name="Miao H."/>
            <person name="Wang L."/>
            <person name="Qu L."/>
            <person name="Liu H."/>
            <person name="Sun Y."/>
            <person name="Le M."/>
            <person name="Wang Q."/>
            <person name="Wei S."/>
            <person name="Zheng Y."/>
            <person name="Lin W."/>
            <person name="Duan Y."/>
            <person name="Cao H."/>
            <person name="Xiong S."/>
            <person name="Wang X."/>
            <person name="Wei L."/>
            <person name="Li C."/>
            <person name="Ma Q."/>
            <person name="Ju M."/>
            <person name="Zhao R."/>
            <person name="Li G."/>
            <person name="Mu C."/>
            <person name="Tian Q."/>
            <person name="Mei H."/>
            <person name="Zhang T."/>
            <person name="Gao T."/>
            <person name="Zhang H."/>
        </authorList>
    </citation>
    <scope>NUCLEOTIDE SEQUENCE</scope>
    <source>
        <strain evidence="1">3651</strain>
    </source>
</reference>
<dbReference type="EMBL" id="JACGWO010000004">
    <property type="protein sequence ID" value="KAK4428505.1"/>
    <property type="molecule type" value="Genomic_DNA"/>
</dbReference>
<protein>
    <submittedName>
        <fullName evidence="1">Uncharacterized protein</fullName>
    </submittedName>
</protein>
<comment type="caution">
    <text evidence="1">The sequence shown here is derived from an EMBL/GenBank/DDBJ whole genome shotgun (WGS) entry which is preliminary data.</text>
</comment>
<reference evidence="1" key="1">
    <citation type="submission" date="2020-06" db="EMBL/GenBank/DDBJ databases">
        <authorList>
            <person name="Li T."/>
            <person name="Hu X."/>
            <person name="Zhang T."/>
            <person name="Song X."/>
            <person name="Zhang H."/>
            <person name="Dai N."/>
            <person name="Sheng W."/>
            <person name="Hou X."/>
            <person name="Wei L."/>
        </authorList>
    </citation>
    <scope>NUCLEOTIDE SEQUENCE</scope>
    <source>
        <strain evidence="1">3651</strain>
        <tissue evidence="1">Leaf</tissue>
    </source>
</reference>
<evidence type="ECO:0000313" key="1">
    <source>
        <dbReference type="EMBL" id="KAK4428505.1"/>
    </source>
</evidence>
<dbReference type="Proteomes" id="UP001293254">
    <property type="component" value="Unassembled WGS sequence"/>
</dbReference>
<dbReference type="AlphaFoldDB" id="A0AAE1YEC1"/>
<organism evidence="1 2">
    <name type="scientific">Sesamum alatum</name>
    <dbReference type="NCBI Taxonomy" id="300844"/>
    <lineage>
        <taxon>Eukaryota</taxon>
        <taxon>Viridiplantae</taxon>
        <taxon>Streptophyta</taxon>
        <taxon>Embryophyta</taxon>
        <taxon>Tracheophyta</taxon>
        <taxon>Spermatophyta</taxon>
        <taxon>Magnoliopsida</taxon>
        <taxon>eudicotyledons</taxon>
        <taxon>Gunneridae</taxon>
        <taxon>Pentapetalae</taxon>
        <taxon>asterids</taxon>
        <taxon>lamiids</taxon>
        <taxon>Lamiales</taxon>
        <taxon>Pedaliaceae</taxon>
        <taxon>Sesamum</taxon>
    </lineage>
</organism>
<keyword evidence="2" id="KW-1185">Reference proteome</keyword>
<evidence type="ECO:0000313" key="2">
    <source>
        <dbReference type="Proteomes" id="UP001293254"/>
    </source>
</evidence>
<name>A0AAE1YEC1_9LAMI</name>
<gene>
    <name evidence="1" type="ORF">Salat_1150100</name>
</gene>
<accession>A0AAE1YEC1</accession>
<proteinExistence type="predicted"/>